<dbReference type="GO" id="GO:0016740">
    <property type="term" value="F:transferase activity"/>
    <property type="evidence" value="ECO:0007669"/>
    <property type="project" value="UniProtKB-KW"/>
</dbReference>
<evidence type="ECO:0000313" key="7">
    <source>
        <dbReference type="Proteomes" id="UP000799770"/>
    </source>
</evidence>
<name>A0A6A5ZEJ0_9PLEO</name>
<dbReference type="Proteomes" id="UP000799770">
    <property type="component" value="Unassembled WGS sequence"/>
</dbReference>
<dbReference type="InterPro" id="IPR050087">
    <property type="entry name" value="AON_synthase_class-II"/>
</dbReference>
<evidence type="ECO:0000259" key="5">
    <source>
        <dbReference type="Pfam" id="PF00155"/>
    </source>
</evidence>
<evidence type="ECO:0000256" key="1">
    <source>
        <dbReference type="ARBA" id="ARBA00001933"/>
    </source>
</evidence>
<evidence type="ECO:0000256" key="4">
    <source>
        <dbReference type="ARBA" id="ARBA00022898"/>
    </source>
</evidence>
<comment type="similarity">
    <text evidence="2">Belongs to the class-II pyridoxal-phosphate-dependent aminotransferase family. BioF subfamily.</text>
</comment>
<proteinExistence type="inferred from homology"/>
<dbReference type="InterPro" id="IPR004839">
    <property type="entry name" value="Aminotransferase_I/II_large"/>
</dbReference>
<dbReference type="OrthoDB" id="2382073at2759"/>
<dbReference type="EMBL" id="ML977319">
    <property type="protein sequence ID" value="KAF2117147.1"/>
    <property type="molecule type" value="Genomic_DNA"/>
</dbReference>
<gene>
    <name evidence="6" type="ORF">BDV96DRAFT_657253</name>
</gene>
<organism evidence="6 7">
    <name type="scientific">Lophiotrema nucula</name>
    <dbReference type="NCBI Taxonomy" id="690887"/>
    <lineage>
        <taxon>Eukaryota</taxon>
        <taxon>Fungi</taxon>
        <taxon>Dikarya</taxon>
        <taxon>Ascomycota</taxon>
        <taxon>Pezizomycotina</taxon>
        <taxon>Dothideomycetes</taxon>
        <taxon>Pleosporomycetidae</taxon>
        <taxon>Pleosporales</taxon>
        <taxon>Lophiotremataceae</taxon>
        <taxon>Lophiotrema</taxon>
    </lineage>
</organism>
<dbReference type="InterPro" id="IPR015422">
    <property type="entry name" value="PyrdxlP-dep_Trfase_small"/>
</dbReference>
<evidence type="ECO:0000256" key="3">
    <source>
        <dbReference type="ARBA" id="ARBA00022679"/>
    </source>
</evidence>
<protein>
    <submittedName>
        <fullName evidence="6">Pyridoxal phosphate-dependent transferase</fullName>
    </submittedName>
</protein>
<dbReference type="PANTHER" id="PTHR13693:SF77">
    <property type="entry name" value="8-AMINO-7-OXONONANOATE SYNTHASE"/>
    <property type="match status" value="1"/>
</dbReference>
<dbReference type="GO" id="GO:0009102">
    <property type="term" value="P:biotin biosynthetic process"/>
    <property type="evidence" value="ECO:0007669"/>
    <property type="project" value="TreeGrafter"/>
</dbReference>
<keyword evidence="7" id="KW-1185">Reference proteome</keyword>
<dbReference type="Gene3D" id="3.90.1150.10">
    <property type="entry name" value="Aspartate Aminotransferase, domain 1"/>
    <property type="match status" value="1"/>
</dbReference>
<keyword evidence="4" id="KW-0663">Pyridoxal phosphate</keyword>
<dbReference type="PANTHER" id="PTHR13693">
    <property type="entry name" value="CLASS II AMINOTRANSFERASE/8-AMINO-7-OXONONANOATE SYNTHASE"/>
    <property type="match status" value="1"/>
</dbReference>
<evidence type="ECO:0000256" key="2">
    <source>
        <dbReference type="ARBA" id="ARBA00010008"/>
    </source>
</evidence>
<dbReference type="InterPro" id="IPR015421">
    <property type="entry name" value="PyrdxlP-dep_Trfase_major"/>
</dbReference>
<dbReference type="GO" id="GO:0030170">
    <property type="term" value="F:pyridoxal phosphate binding"/>
    <property type="evidence" value="ECO:0007669"/>
    <property type="project" value="InterPro"/>
</dbReference>
<reference evidence="6" key="1">
    <citation type="journal article" date="2020" name="Stud. Mycol.">
        <title>101 Dothideomycetes genomes: a test case for predicting lifestyles and emergence of pathogens.</title>
        <authorList>
            <person name="Haridas S."/>
            <person name="Albert R."/>
            <person name="Binder M."/>
            <person name="Bloem J."/>
            <person name="Labutti K."/>
            <person name="Salamov A."/>
            <person name="Andreopoulos B."/>
            <person name="Baker S."/>
            <person name="Barry K."/>
            <person name="Bills G."/>
            <person name="Bluhm B."/>
            <person name="Cannon C."/>
            <person name="Castanera R."/>
            <person name="Culley D."/>
            <person name="Daum C."/>
            <person name="Ezra D."/>
            <person name="Gonzalez J."/>
            <person name="Henrissat B."/>
            <person name="Kuo A."/>
            <person name="Liang C."/>
            <person name="Lipzen A."/>
            <person name="Lutzoni F."/>
            <person name="Magnuson J."/>
            <person name="Mondo S."/>
            <person name="Nolan M."/>
            <person name="Ohm R."/>
            <person name="Pangilinan J."/>
            <person name="Park H.-J."/>
            <person name="Ramirez L."/>
            <person name="Alfaro M."/>
            <person name="Sun H."/>
            <person name="Tritt A."/>
            <person name="Yoshinaga Y."/>
            <person name="Zwiers L.-H."/>
            <person name="Turgeon B."/>
            <person name="Goodwin S."/>
            <person name="Spatafora J."/>
            <person name="Crous P."/>
            <person name="Grigoriev I."/>
        </authorList>
    </citation>
    <scope>NUCLEOTIDE SEQUENCE</scope>
    <source>
        <strain evidence="6">CBS 627.86</strain>
    </source>
</reference>
<evidence type="ECO:0000313" key="6">
    <source>
        <dbReference type="EMBL" id="KAF2117147.1"/>
    </source>
</evidence>
<sequence>MKQSRATQHNDPESFRSVVLHIMETQTLVRQGKRSIIIAVESVYSMDGDVCPLEKLLEIAEDISEIQGNIQFVVDEAHSVGVIGAKGAGLVCHLGLEKKIAVVVHSFGKTMGATGAIILGNEIIRTVLANYVKSIIFTTSPSLPFVAAIRAGYFLLATGIVQEVNRIQSHAKLFFEILTSHSFWPTAKEKGLLCVPLSDEWKSQAFFTHIITVSTRQKCTLWLYVHLLAASFCVFPVESPIVPVGKGRLRIILHADNTDEDIIGLIEALFEWAEEMIAIEEGEPGERESSVAKEVNDWMRRENLRGML</sequence>
<dbReference type="SUPFAM" id="SSF53383">
    <property type="entry name" value="PLP-dependent transferases"/>
    <property type="match status" value="1"/>
</dbReference>
<keyword evidence="3 6" id="KW-0808">Transferase</keyword>
<feature type="domain" description="Aminotransferase class I/classII large" evidence="5">
    <location>
        <begin position="33"/>
        <end position="269"/>
    </location>
</feature>
<dbReference type="AlphaFoldDB" id="A0A6A5ZEJ0"/>
<dbReference type="Pfam" id="PF00155">
    <property type="entry name" value="Aminotran_1_2"/>
    <property type="match status" value="1"/>
</dbReference>
<dbReference type="InterPro" id="IPR015424">
    <property type="entry name" value="PyrdxlP-dep_Trfase"/>
</dbReference>
<comment type="cofactor">
    <cofactor evidence="1">
        <name>pyridoxal 5'-phosphate</name>
        <dbReference type="ChEBI" id="CHEBI:597326"/>
    </cofactor>
</comment>
<dbReference type="Gene3D" id="3.40.640.10">
    <property type="entry name" value="Type I PLP-dependent aspartate aminotransferase-like (Major domain)"/>
    <property type="match status" value="1"/>
</dbReference>
<accession>A0A6A5ZEJ0</accession>